<dbReference type="InterPro" id="IPR050266">
    <property type="entry name" value="AB_hydrolase_sf"/>
</dbReference>
<dbReference type="GO" id="GO:0016787">
    <property type="term" value="F:hydrolase activity"/>
    <property type="evidence" value="ECO:0007669"/>
    <property type="project" value="UniProtKB-KW"/>
</dbReference>
<dbReference type="Pfam" id="PF12697">
    <property type="entry name" value="Abhydrolase_6"/>
    <property type="match status" value="1"/>
</dbReference>
<dbReference type="Gene3D" id="3.40.50.1820">
    <property type="entry name" value="alpha/beta hydrolase"/>
    <property type="match status" value="1"/>
</dbReference>
<organism evidence="2 3">
    <name type="scientific">Acidiphilium iwatense</name>
    <dbReference type="NCBI Taxonomy" id="768198"/>
    <lineage>
        <taxon>Bacteria</taxon>
        <taxon>Pseudomonadati</taxon>
        <taxon>Pseudomonadota</taxon>
        <taxon>Alphaproteobacteria</taxon>
        <taxon>Acetobacterales</taxon>
        <taxon>Acidocellaceae</taxon>
        <taxon>Acidiphilium</taxon>
    </lineage>
</organism>
<dbReference type="PRINTS" id="PR00111">
    <property type="entry name" value="ABHYDROLASE"/>
</dbReference>
<protein>
    <submittedName>
        <fullName evidence="2">Alpha/beta hydrolase</fullName>
    </submittedName>
</protein>
<dbReference type="SUPFAM" id="SSF53474">
    <property type="entry name" value="alpha/beta-Hydrolases"/>
    <property type="match status" value="1"/>
</dbReference>
<evidence type="ECO:0000313" key="2">
    <source>
        <dbReference type="EMBL" id="MCF3948196.1"/>
    </source>
</evidence>
<reference evidence="2 3" key="1">
    <citation type="submission" date="2022-01" db="EMBL/GenBank/DDBJ databases">
        <authorList>
            <person name="Won M."/>
            <person name="Kim S.-J."/>
            <person name="Kwon S.-W."/>
        </authorList>
    </citation>
    <scope>NUCLEOTIDE SEQUENCE [LARGE SCALE GENOMIC DNA]</scope>
    <source>
        <strain evidence="2 3">KCTC 23505</strain>
    </source>
</reference>
<evidence type="ECO:0000259" key="1">
    <source>
        <dbReference type="Pfam" id="PF12697"/>
    </source>
</evidence>
<gene>
    <name evidence="2" type="ORF">L2A60_16095</name>
</gene>
<name>A0ABS9DZN1_9PROT</name>
<comment type="caution">
    <text evidence="2">The sequence shown here is derived from an EMBL/GenBank/DDBJ whole genome shotgun (WGS) entry which is preliminary data.</text>
</comment>
<dbReference type="PANTHER" id="PTHR43798:SF33">
    <property type="entry name" value="HYDROLASE, PUTATIVE (AFU_ORTHOLOGUE AFUA_2G14860)-RELATED"/>
    <property type="match status" value="1"/>
</dbReference>
<feature type="domain" description="AB hydrolase-1" evidence="1">
    <location>
        <begin position="31"/>
        <end position="269"/>
    </location>
</feature>
<dbReference type="RefSeq" id="WP_235705481.1">
    <property type="nucleotide sequence ID" value="NZ_JAKGBZ010000042.1"/>
</dbReference>
<keyword evidence="2" id="KW-0378">Hydrolase</keyword>
<evidence type="ECO:0000313" key="3">
    <source>
        <dbReference type="Proteomes" id="UP001521209"/>
    </source>
</evidence>
<sequence>MTTIDHPFERRMVNGIDILIRAGMNDTQQPLVLLHGIGSRSFSFLPLMAAFDRARTIIAWDAPGYGASSPLAVPMPGVTEYSAALLALLNAEGIQTVDLLGHSLGTLVAAHAAATAPARVNRLALVSPTLGYGAMPGDPLPEAVRARLAELVALGAATFARKRSARLVYHPERSPEVLDAVVAAMTTMVMPGYGQASRLLGSGRILDDVVRLSVPTLVIVGAEDVVTPPDMARKIALSLPHSVRSAPPLVLVEASGHAVCLEAPAQVAALVERHLTET</sequence>
<keyword evidence="3" id="KW-1185">Reference proteome</keyword>
<proteinExistence type="predicted"/>
<dbReference type="PANTHER" id="PTHR43798">
    <property type="entry name" value="MONOACYLGLYCEROL LIPASE"/>
    <property type="match status" value="1"/>
</dbReference>
<dbReference type="EMBL" id="JAKGBZ010000042">
    <property type="protein sequence ID" value="MCF3948196.1"/>
    <property type="molecule type" value="Genomic_DNA"/>
</dbReference>
<dbReference type="InterPro" id="IPR000073">
    <property type="entry name" value="AB_hydrolase_1"/>
</dbReference>
<dbReference type="InterPro" id="IPR029058">
    <property type="entry name" value="AB_hydrolase_fold"/>
</dbReference>
<accession>A0ABS9DZN1</accession>
<dbReference type="Proteomes" id="UP001521209">
    <property type="component" value="Unassembled WGS sequence"/>
</dbReference>